<organism evidence="2 3">
    <name type="scientific">Pontibacter burrus</name>
    <dbReference type="NCBI Taxonomy" id="2704466"/>
    <lineage>
        <taxon>Bacteria</taxon>
        <taxon>Pseudomonadati</taxon>
        <taxon>Bacteroidota</taxon>
        <taxon>Cytophagia</taxon>
        <taxon>Cytophagales</taxon>
        <taxon>Hymenobacteraceae</taxon>
        <taxon>Pontibacter</taxon>
    </lineage>
</organism>
<feature type="region of interest" description="Disordered" evidence="1">
    <location>
        <begin position="96"/>
        <end position="268"/>
    </location>
</feature>
<evidence type="ECO:0000313" key="2">
    <source>
        <dbReference type="EMBL" id="NEM99162.1"/>
    </source>
</evidence>
<evidence type="ECO:0000256" key="1">
    <source>
        <dbReference type="SAM" id="MobiDB-lite"/>
    </source>
</evidence>
<sequence>MNNNERDRYRSDRGNYRSHRSERYRHPESDTYHFDNYGDAAHGGYGNESYSGTYGNQGDEGAGHRSRNVANRGMSTYDTSRNYGNMGSYGGAQGFGSSRGGYSSQRRSSDLGSEFSSGHGRYERTGYGRGTSQGHSRGYENDYDSHGQNADYDSYERGSNRDMYGDYTSRRFQGSNQGRFDFDRDEYRTSSYGGDRENYMGSGYERTPRRNEYGSTRGDYGSSGRYLGRSTGSYDQPYGMSGYYQGGYYNDTDYNSYARDRDERQNDW</sequence>
<proteinExistence type="predicted"/>
<feature type="compositionally biased region" description="Basic and acidic residues" evidence="1">
    <location>
        <begin position="180"/>
        <end position="198"/>
    </location>
</feature>
<dbReference type="AlphaFoldDB" id="A0A6B3LQL3"/>
<gene>
    <name evidence="2" type="ORF">GXP69_15795</name>
</gene>
<dbReference type="EMBL" id="JAAGWD010000007">
    <property type="protein sequence ID" value="NEM99162.1"/>
    <property type="molecule type" value="Genomic_DNA"/>
</dbReference>
<feature type="compositionally biased region" description="Low complexity" evidence="1">
    <location>
        <begin position="238"/>
        <end position="249"/>
    </location>
</feature>
<dbReference type="RefSeq" id="WP_163916077.1">
    <property type="nucleotide sequence ID" value="NZ_JAAGWD010000007.1"/>
</dbReference>
<accession>A0A6B3LQL3</accession>
<feature type="compositionally biased region" description="Basic and acidic residues" evidence="1">
    <location>
        <begin position="258"/>
        <end position="268"/>
    </location>
</feature>
<name>A0A6B3LQL3_9BACT</name>
<feature type="compositionally biased region" description="Basic and acidic residues" evidence="1">
    <location>
        <begin position="154"/>
        <end position="164"/>
    </location>
</feature>
<keyword evidence="3" id="KW-1185">Reference proteome</keyword>
<dbReference type="Proteomes" id="UP000474777">
    <property type="component" value="Unassembled WGS sequence"/>
</dbReference>
<feature type="region of interest" description="Disordered" evidence="1">
    <location>
        <begin position="1"/>
        <end position="79"/>
    </location>
</feature>
<feature type="compositionally biased region" description="Basic and acidic residues" evidence="1">
    <location>
        <begin position="1"/>
        <end position="33"/>
    </location>
</feature>
<evidence type="ECO:0000313" key="3">
    <source>
        <dbReference type="Proteomes" id="UP000474777"/>
    </source>
</evidence>
<reference evidence="2 3" key="1">
    <citation type="submission" date="2020-02" db="EMBL/GenBank/DDBJ databases">
        <authorList>
            <person name="Kim M.K."/>
        </authorList>
    </citation>
    <scope>NUCLEOTIDE SEQUENCE [LARGE SCALE GENOMIC DNA]</scope>
    <source>
        <strain evidence="2 3">BT327</strain>
    </source>
</reference>
<protein>
    <submittedName>
        <fullName evidence="2">Uncharacterized protein</fullName>
    </submittedName>
</protein>
<comment type="caution">
    <text evidence="2">The sequence shown here is derived from an EMBL/GenBank/DDBJ whole genome shotgun (WGS) entry which is preliminary data.</text>
</comment>